<dbReference type="KEGG" id="mis:MICPUN_59758"/>
<organism evidence="2 3">
    <name type="scientific">Micromonas commoda (strain RCC299 / NOUM17 / CCMP2709)</name>
    <name type="common">Picoplanktonic green alga</name>
    <dbReference type="NCBI Taxonomy" id="296587"/>
    <lineage>
        <taxon>Eukaryota</taxon>
        <taxon>Viridiplantae</taxon>
        <taxon>Chlorophyta</taxon>
        <taxon>Mamiellophyceae</taxon>
        <taxon>Mamiellales</taxon>
        <taxon>Mamiellaceae</taxon>
        <taxon>Micromonas</taxon>
    </lineage>
</organism>
<name>C1E9K9_MICCC</name>
<evidence type="ECO:0000313" key="3">
    <source>
        <dbReference type="Proteomes" id="UP000002009"/>
    </source>
</evidence>
<proteinExistence type="predicted"/>
<feature type="compositionally biased region" description="Low complexity" evidence="1">
    <location>
        <begin position="26"/>
        <end position="37"/>
    </location>
</feature>
<dbReference type="GeneID" id="8245086"/>
<dbReference type="InParanoid" id="C1E9K9"/>
<feature type="region of interest" description="Disordered" evidence="1">
    <location>
        <begin position="1"/>
        <end position="37"/>
    </location>
</feature>
<dbReference type="EMBL" id="CP001328">
    <property type="protein sequence ID" value="ACO64696.1"/>
    <property type="molecule type" value="Genomic_DNA"/>
</dbReference>
<sequence length="111" mass="11654">MPTPTVASRRVRTAEGSVLRASIDPTAASSDGTGSSAGSLITAGDMWRLAQQKRSAAVALSRFAAMSVNFATFAQLSAAHTVEEAWREVEEAEEAARAFRAKQTAGQTPDV</sequence>
<reference evidence="2 3" key="1">
    <citation type="journal article" date="2009" name="Science">
        <title>Green evolution and dynamic adaptations revealed by genomes of the marine picoeukaryotes Micromonas.</title>
        <authorList>
            <person name="Worden A.Z."/>
            <person name="Lee J.H."/>
            <person name="Mock T."/>
            <person name="Rouze P."/>
            <person name="Simmons M.P."/>
            <person name="Aerts A.L."/>
            <person name="Allen A.E."/>
            <person name="Cuvelier M.L."/>
            <person name="Derelle E."/>
            <person name="Everett M.V."/>
            <person name="Foulon E."/>
            <person name="Grimwood J."/>
            <person name="Gundlach H."/>
            <person name="Henrissat B."/>
            <person name="Napoli C."/>
            <person name="McDonald S.M."/>
            <person name="Parker M.S."/>
            <person name="Rombauts S."/>
            <person name="Salamov A."/>
            <person name="Von Dassow P."/>
            <person name="Badger J.H."/>
            <person name="Coutinho P.M."/>
            <person name="Demir E."/>
            <person name="Dubchak I."/>
            <person name="Gentemann C."/>
            <person name="Eikrem W."/>
            <person name="Gready J.E."/>
            <person name="John U."/>
            <person name="Lanier W."/>
            <person name="Lindquist E.A."/>
            <person name="Lucas S."/>
            <person name="Mayer K.F."/>
            <person name="Moreau H."/>
            <person name="Not F."/>
            <person name="Otillar R."/>
            <person name="Panaud O."/>
            <person name="Pangilinan J."/>
            <person name="Paulsen I."/>
            <person name="Piegu B."/>
            <person name="Poliakov A."/>
            <person name="Robbens S."/>
            <person name="Schmutz J."/>
            <person name="Toulza E."/>
            <person name="Wyss T."/>
            <person name="Zelensky A."/>
            <person name="Zhou K."/>
            <person name="Armbrust E.V."/>
            <person name="Bhattacharya D."/>
            <person name="Goodenough U.W."/>
            <person name="Van de Peer Y."/>
            <person name="Grigoriev I.V."/>
        </authorList>
    </citation>
    <scope>NUCLEOTIDE SEQUENCE [LARGE SCALE GENOMIC DNA]</scope>
    <source>
        <strain evidence="3">RCC299 / NOUM17</strain>
    </source>
</reference>
<protein>
    <submittedName>
        <fullName evidence="2">Uncharacterized protein</fullName>
    </submittedName>
</protein>
<evidence type="ECO:0000256" key="1">
    <source>
        <dbReference type="SAM" id="MobiDB-lite"/>
    </source>
</evidence>
<dbReference type="Proteomes" id="UP000002009">
    <property type="component" value="Chromosome 7"/>
</dbReference>
<dbReference type="RefSeq" id="XP_002503438.1">
    <property type="nucleotide sequence ID" value="XM_002503392.1"/>
</dbReference>
<keyword evidence="3" id="KW-1185">Reference proteome</keyword>
<gene>
    <name evidence="2" type="ORF">MICPUN_59758</name>
</gene>
<evidence type="ECO:0000313" key="2">
    <source>
        <dbReference type="EMBL" id="ACO64696.1"/>
    </source>
</evidence>
<accession>C1E9K9</accession>
<dbReference type="AlphaFoldDB" id="C1E9K9"/>